<dbReference type="Gene3D" id="3.40.50.300">
    <property type="entry name" value="P-loop containing nucleotide triphosphate hydrolases"/>
    <property type="match status" value="1"/>
</dbReference>
<organism evidence="1">
    <name type="scientific">marine sediment metagenome</name>
    <dbReference type="NCBI Taxonomy" id="412755"/>
    <lineage>
        <taxon>unclassified sequences</taxon>
        <taxon>metagenomes</taxon>
        <taxon>ecological metagenomes</taxon>
    </lineage>
</organism>
<dbReference type="Gene3D" id="3.30.420.240">
    <property type="match status" value="1"/>
</dbReference>
<comment type="caution">
    <text evidence="1">The sequence shown here is derived from an EMBL/GenBank/DDBJ whole genome shotgun (WGS) entry which is preliminary data.</text>
</comment>
<reference evidence="1" key="1">
    <citation type="journal article" date="2015" name="Nature">
        <title>Complex archaea that bridge the gap between prokaryotes and eukaryotes.</title>
        <authorList>
            <person name="Spang A."/>
            <person name="Saw J.H."/>
            <person name="Jorgensen S.L."/>
            <person name="Zaremba-Niedzwiedzka K."/>
            <person name="Martijn J."/>
            <person name="Lind A.E."/>
            <person name="van Eijk R."/>
            <person name="Schleper C."/>
            <person name="Guy L."/>
            <person name="Ettema T.J."/>
        </authorList>
    </citation>
    <scope>NUCLEOTIDE SEQUENCE</scope>
</reference>
<name>A0A0F9KHC3_9ZZZZ</name>
<proteinExistence type="predicted"/>
<feature type="non-terminal residue" evidence="1">
    <location>
        <position position="346"/>
    </location>
</feature>
<dbReference type="SUPFAM" id="SSF52540">
    <property type="entry name" value="P-loop containing nucleoside triphosphate hydrolases"/>
    <property type="match status" value="1"/>
</dbReference>
<dbReference type="EMBL" id="LAZR01013525">
    <property type="protein sequence ID" value="KKM21553.1"/>
    <property type="molecule type" value="Genomic_DNA"/>
</dbReference>
<sequence length="346" mass="39651">MPTQDLRRLVLEEYRKQRTEATRIDSARGRASVNPGWWVRDVLSVERVYPKQIEMVEAVKEHTQVSVCGCNSSGKDFMAARIALWWMASHEDAKVVITGPSYRQVYHVVWEELQDAYNNAKLALGGILYRTPLLRWDERRFILGFSTDRPYNLQGFHSPNLLLIITEAHAMRQSDLDALWRLNPNRVLWTGNPLSASGEFYDSHHVKQHLWHTINIDAFDTPNVIEGREAIPGLVTQEDIDRAKTNWGESSPLYRMSILNEWCEDMGQLVVVPLSLARKAAQADLTPSKIQVVACDVARYGTDRTVVVSRWGPVARIIWRVQGHDTMETVGFLNRYKAEHPQAHLI</sequence>
<accession>A0A0F9KHC3</accession>
<gene>
    <name evidence="1" type="ORF">LCGC14_1634320</name>
</gene>
<dbReference type="AlphaFoldDB" id="A0A0F9KHC3"/>
<evidence type="ECO:0008006" key="2">
    <source>
        <dbReference type="Google" id="ProtNLM"/>
    </source>
</evidence>
<protein>
    <recommendedName>
        <fullName evidence="2">Helicase domain-containing protein</fullName>
    </recommendedName>
</protein>
<evidence type="ECO:0000313" key="1">
    <source>
        <dbReference type="EMBL" id="KKM21553.1"/>
    </source>
</evidence>
<dbReference type="InterPro" id="IPR027417">
    <property type="entry name" value="P-loop_NTPase"/>
</dbReference>